<dbReference type="Pfam" id="PF04338">
    <property type="entry name" value="DUF481"/>
    <property type="match status" value="1"/>
</dbReference>
<dbReference type="InterPro" id="IPR007433">
    <property type="entry name" value="DUF481"/>
</dbReference>
<dbReference type="OrthoDB" id="7631035at2"/>
<gene>
    <name evidence="2" type="ORF">LV82_01480</name>
</gene>
<dbReference type="AlphaFoldDB" id="A0A2S5JHA6"/>
<dbReference type="EMBL" id="PRDS01000004">
    <property type="protein sequence ID" value="PPB80748.1"/>
    <property type="molecule type" value="Genomic_DNA"/>
</dbReference>
<organism evidence="2 3">
    <name type="scientific">Albidovulum inexpectatum</name>
    <dbReference type="NCBI Taxonomy" id="196587"/>
    <lineage>
        <taxon>Bacteria</taxon>
        <taxon>Pseudomonadati</taxon>
        <taxon>Pseudomonadota</taxon>
        <taxon>Alphaproteobacteria</taxon>
        <taxon>Rhodobacterales</taxon>
        <taxon>Paracoccaceae</taxon>
        <taxon>Albidovulum</taxon>
    </lineage>
</organism>
<sequence>MTTCPGTGAAGSKPAAAIGTGGEHPAQVCVHPRLPPMVGGRIGKDGTMTKFAQLGTVSVLALALAGPVAAQTLSTDRELNDRISDIEIETQRNLARSNDSVRYTFGTGEQSQTGSLSMTYSGVTGNTDTQDFAAGGRYTIRNGDWAHSIGFALSYGEANGVKNEESTLLMYDLTRAFSDRVYVFGMARLETDDFASTTKDAFVGFGPGYRVVNTDDVAWRLQAGVGARYTELSDGTESTDPAAIISSRLFYRITDTVALTNDTDILGDETNTLVTNDLGVNIAMSDAWSTRIGYRTEYDSDPLPGQKHTDNELNVSLVYSFR</sequence>
<keyword evidence="3" id="KW-1185">Reference proteome</keyword>
<evidence type="ECO:0000256" key="1">
    <source>
        <dbReference type="SAM" id="MobiDB-lite"/>
    </source>
</evidence>
<evidence type="ECO:0000313" key="2">
    <source>
        <dbReference type="EMBL" id="PPB80748.1"/>
    </source>
</evidence>
<feature type="region of interest" description="Disordered" evidence="1">
    <location>
        <begin position="1"/>
        <end position="24"/>
    </location>
</feature>
<accession>A0A2S5JHA6</accession>
<evidence type="ECO:0000313" key="3">
    <source>
        <dbReference type="Proteomes" id="UP000239736"/>
    </source>
</evidence>
<proteinExistence type="predicted"/>
<reference evidence="2 3" key="1">
    <citation type="submission" date="2018-01" db="EMBL/GenBank/DDBJ databases">
        <title>Genomic Encyclopedia of Archaeal and Bacterial Type Strains, Phase II (KMG-II): from individual species to whole genera.</title>
        <authorList>
            <person name="Goeker M."/>
        </authorList>
    </citation>
    <scope>NUCLEOTIDE SEQUENCE [LARGE SCALE GENOMIC DNA]</scope>
    <source>
        <strain evidence="2 3">DSM 12048</strain>
    </source>
</reference>
<dbReference type="Proteomes" id="UP000239736">
    <property type="component" value="Unassembled WGS sequence"/>
</dbReference>
<comment type="caution">
    <text evidence="2">The sequence shown here is derived from an EMBL/GenBank/DDBJ whole genome shotgun (WGS) entry which is preliminary data.</text>
</comment>
<name>A0A2S5JHA6_9RHOB</name>
<protein>
    <submittedName>
        <fullName evidence="2">Putative salt-induced outer membrane protein</fullName>
    </submittedName>
</protein>